<evidence type="ECO:0000256" key="2">
    <source>
        <dbReference type="ARBA" id="ARBA00022679"/>
    </source>
</evidence>
<dbReference type="GO" id="GO:0032259">
    <property type="term" value="P:methylation"/>
    <property type="evidence" value="ECO:0007669"/>
    <property type="project" value="UniProtKB-KW"/>
</dbReference>
<dbReference type="InterPro" id="IPR004441">
    <property type="entry name" value="rRNA_MeTrfase_TrmH"/>
</dbReference>
<dbReference type="Gene3D" id="3.40.1280.10">
    <property type="match status" value="1"/>
</dbReference>
<evidence type="ECO:0000256" key="1">
    <source>
        <dbReference type="ARBA" id="ARBA00022603"/>
    </source>
</evidence>
<dbReference type="GO" id="GO:0008173">
    <property type="term" value="F:RNA methyltransferase activity"/>
    <property type="evidence" value="ECO:0007669"/>
    <property type="project" value="InterPro"/>
</dbReference>
<dbReference type="InterPro" id="IPR013123">
    <property type="entry name" value="SpoU_subst-bd"/>
</dbReference>
<proteinExistence type="predicted"/>
<dbReference type="PANTHER" id="PTHR46429">
    <property type="entry name" value="23S RRNA (GUANOSINE-2'-O-)-METHYLTRANSFERASE RLMB"/>
    <property type="match status" value="1"/>
</dbReference>
<dbReference type="Proteomes" id="UP000254958">
    <property type="component" value="Unassembled WGS sequence"/>
</dbReference>
<dbReference type="CDD" id="cd18103">
    <property type="entry name" value="SpoU-like_RlmB"/>
    <property type="match status" value="1"/>
</dbReference>
<dbReference type="InterPro" id="IPR029028">
    <property type="entry name" value="Alpha/beta_knot_MTases"/>
</dbReference>
<keyword evidence="1 5" id="KW-0489">Methyltransferase</keyword>
<keyword evidence="6" id="KW-1185">Reference proteome</keyword>
<dbReference type="Pfam" id="PF08032">
    <property type="entry name" value="SpoU_sub_bind"/>
    <property type="match status" value="1"/>
</dbReference>
<gene>
    <name evidence="5" type="ORF">C7453_102364</name>
</gene>
<dbReference type="SUPFAM" id="SSF75217">
    <property type="entry name" value="alpha/beta knot"/>
    <property type="match status" value="1"/>
</dbReference>
<dbReference type="GO" id="GO:0006396">
    <property type="term" value="P:RNA processing"/>
    <property type="evidence" value="ECO:0007669"/>
    <property type="project" value="InterPro"/>
</dbReference>
<dbReference type="InterPro" id="IPR029064">
    <property type="entry name" value="Ribosomal_eL30-like_sf"/>
</dbReference>
<dbReference type="GO" id="GO:0003723">
    <property type="term" value="F:RNA binding"/>
    <property type="evidence" value="ECO:0007669"/>
    <property type="project" value="InterPro"/>
</dbReference>
<dbReference type="InterPro" id="IPR029026">
    <property type="entry name" value="tRNA_m1G_MTases_N"/>
</dbReference>
<organism evidence="5 6">
    <name type="scientific">Gluconacetobacter liquefaciens</name>
    <name type="common">Acetobacter liquefaciens</name>
    <dbReference type="NCBI Taxonomy" id="89584"/>
    <lineage>
        <taxon>Bacteria</taxon>
        <taxon>Pseudomonadati</taxon>
        <taxon>Pseudomonadota</taxon>
        <taxon>Alphaproteobacteria</taxon>
        <taxon>Acetobacterales</taxon>
        <taxon>Acetobacteraceae</taxon>
        <taxon>Gluconacetobacter</taxon>
    </lineage>
</organism>
<dbReference type="GO" id="GO:0005829">
    <property type="term" value="C:cytosol"/>
    <property type="evidence" value="ECO:0007669"/>
    <property type="project" value="TreeGrafter"/>
</dbReference>
<evidence type="ECO:0000256" key="3">
    <source>
        <dbReference type="SAM" id="MobiDB-lite"/>
    </source>
</evidence>
<protein>
    <submittedName>
        <fullName evidence="5">23S rRNA (Guanosine2251-2'-O)-methyltransferase</fullName>
    </submittedName>
</protein>
<dbReference type="OrthoDB" id="9785673at2"/>
<dbReference type="EMBL" id="QQAW01000002">
    <property type="protein sequence ID" value="RDI39574.1"/>
    <property type="molecule type" value="Genomic_DNA"/>
</dbReference>
<reference evidence="5 6" key="1">
    <citation type="submission" date="2018-07" db="EMBL/GenBank/DDBJ databases">
        <title>Genomic Encyclopedia of Type Strains, Phase IV (KMG-IV): sequencing the most valuable type-strain genomes for metagenomic binning, comparative biology and taxonomic classification.</title>
        <authorList>
            <person name="Goeker M."/>
        </authorList>
    </citation>
    <scope>NUCLEOTIDE SEQUENCE [LARGE SCALE GENOMIC DNA]</scope>
    <source>
        <strain evidence="5 6">DSM 5603</strain>
    </source>
</reference>
<name>A0A370GAQ5_GLULI</name>
<dbReference type="Pfam" id="PF00588">
    <property type="entry name" value="SpoU_methylase"/>
    <property type="match status" value="1"/>
</dbReference>
<accession>A0A370GAQ5</accession>
<dbReference type="PANTHER" id="PTHR46429:SF1">
    <property type="entry name" value="23S RRNA (GUANOSINE-2'-O-)-METHYLTRANSFERASE RLMB"/>
    <property type="match status" value="1"/>
</dbReference>
<keyword evidence="2 5" id="KW-0808">Transferase</keyword>
<evidence type="ECO:0000313" key="6">
    <source>
        <dbReference type="Proteomes" id="UP000254958"/>
    </source>
</evidence>
<sequence>MRSCVSRRDGRRSSPYIKEMRNRSPRRPDARTALHSTDNRAETAAREPSRPSRRSGGTTPRGTYWLYGLHPALAALANPERRIRQILTTEEGEAALRQRLEASLPMQPQRADRARFEALCGRDAVHQGVAILTDILPPLAIEDAVERPGPLLLLDQVTDPRNVGAILRSAAAFGAAAVVVMDRNAPDETGALAKAASGALDVVPLVRVVNLARTLDLLKARNFWVVGLDAGGGVLDGGTFGQRRAALVLGAEGDGLRRLTREHCDEIAGLAMPGDMESLNVSNAAAVALYEVTRRR</sequence>
<feature type="region of interest" description="Disordered" evidence="3">
    <location>
        <begin position="1"/>
        <end position="61"/>
    </location>
</feature>
<dbReference type="SUPFAM" id="SSF55315">
    <property type="entry name" value="L30e-like"/>
    <property type="match status" value="1"/>
</dbReference>
<dbReference type="Gene3D" id="3.30.1330.30">
    <property type="match status" value="1"/>
</dbReference>
<evidence type="ECO:0000313" key="5">
    <source>
        <dbReference type="EMBL" id="RDI39574.1"/>
    </source>
</evidence>
<dbReference type="SMART" id="SM00967">
    <property type="entry name" value="SpoU_sub_bind"/>
    <property type="match status" value="1"/>
</dbReference>
<dbReference type="InterPro" id="IPR001537">
    <property type="entry name" value="SpoU_MeTrfase"/>
</dbReference>
<feature type="domain" description="RNA 2-O ribose methyltransferase substrate binding" evidence="4">
    <location>
        <begin position="65"/>
        <end position="139"/>
    </location>
</feature>
<comment type="caution">
    <text evidence="5">The sequence shown here is derived from an EMBL/GenBank/DDBJ whole genome shotgun (WGS) entry which is preliminary data.</text>
</comment>
<feature type="compositionally biased region" description="Basic and acidic residues" evidence="3">
    <location>
        <begin position="1"/>
        <end position="50"/>
    </location>
</feature>
<dbReference type="AlphaFoldDB" id="A0A370GAQ5"/>
<evidence type="ECO:0000259" key="4">
    <source>
        <dbReference type="SMART" id="SM00967"/>
    </source>
</evidence>